<evidence type="ECO:0000259" key="7">
    <source>
        <dbReference type="SMART" id="SM00803"/>
    </source>
</evidence>
<evidence type="ECO:0000256" key="6">
    <source>
        <dbReference type="SAM" id="MobiDB-lite"/>
    </source>
</evidence>
<feature type="domain" description="TATA box binding protein associated factor (TAF) histone-like fold" evidence="7">
    <location>
        <begin position="5"/>
        <end position="71"/>
    </location>
</feature>
<evidence type="ECO:0000256" key="2">
    <source>
        <dbReference type="ARBA" id="ARBA00007688"/>
    </source>
</evidence>
<dbReference type="eggNOG" id="KOG2549">
    <property type="taxonomic scope" value="Eukaryota"/>
</dbReference>
<dbReference type="Pfam" id="PF07571">
    <property type="entry name" value="TAF6_C"/>
    <property type="match status" value="1"/>
</dbReference>
<name>A4S686_OSTLU</name>
<comment type="subcellular location">
    <subcellularLocation>
        <location evidence="1">Nucleus</location>
    </subcellularLocation>
</comment>
<dbReference type="GO" id="GO:0005669">
    <property type="term" value="C:transcription factor TFIID complex"/>
    <property type="evidence" value="ECO:0007669"/>
    <property type="project" value="InterPro"/>
</dbReference>
<sequence>MSAPSRVHVDSVRAIAATIGAPPVDADAARALASDCEYRLRQVFQDAMKCMRASKRTTLSAEDVNAALRLRNCEPLYGFGAGTSDYEYKQTREDPDVFYVEDREIDMRELLTRKLPRPPIEVNLVPHWLAVEGVQPMIPENPMVPAAEPVAIEPPRGMKRPRPRAMGAKENGGDPDAGGLLPVVSHTLSRELQFYFDKVTALIRQAGRADASDREVELLSTALRSLSADVGLHNLMPYFTQFITEETTQNLRDLPRLRVLIQMIRALISNPDINVELYLHQLMPSVVTCVVAKRLCQNLDEDHWSLRDDAAYTMAFICGKFGDAYPSIRPRITRTLLRALLDTKPMTTHYGAIRGLHALGPKVVRETVMPNLRSYLNTLEPLL</sequence>
<comment type="similarity">
    <text evidence="2">Belongs to the TAF6 family.</text>
</comment>
<proteinExistence type="inferred from homology"/>
<evidence type="ECO:0000256" key="5">
    <source>
        <dbReference type="ARBA" id="ARBA00023242"/>
    </source>
</evidence>
<evidence type="ECO:0000313" key="8">
    <source>
        <dbReference type="EMBL" id="ABO99341.1"/>
    </source>
</evidence>
<dbReference type="CDD" id="cd08050">
    <property type="entry name" value="TAF6C"/>
    <property type="match status" value="1"/>
</dbReference>
<dbReference type="FunFam" id="1.25.40.770:FF:000001">
    <property type="entry name" value="Transcription initiation factor TFIID subunit 6"/>
    <property type="match status" value="1"/>
</dbReference>
<evidence type="ECO:0000256" key="3">
    <source>
        <dbReference type="ARBA" id="ARBA00023015"/>
    </source>
</evidence>
<dbReference type="GO" id="GO:0000124">
    <property type="term" value="C:SAGA complex"/>
    <property type="evidence" value="ECO:0007669"/>
    <property type="project" value="InterPro"/>
</dbReference>
<dbReference type="OrthoDB" id="361039at2759"/>
<dbReference type="InterPro" id="IPR037796">
    <property type="entry name" value="TAF6"/>
</dbReference>
<dbReference type="GO" id="GO:0003713">
    <property type="term" value="F:transcription coactivator activity"/>
    <property type="evidence" value="ECO:0007669"/>
    <property type="project" value="TreeGrafter"/>
</dbReference>
<keyword evidence="5" id="KW-0539">Nucleus</keyword>
<dbReference type="InterPro" id="IPR046344">
    <property type="entry name" value="TAF6_C_sf"/>
</dbReference>
<dbReference type="GO" id="GO:0046982">
    <property type="term" value="F:protein heterodimerization activity"/>
    <property type="evidence" value="ECO:0007669"/>
    <property type="project" value="InterPro"/>
</dbReference>
<dbReference type="PANTHER" id="PTHR10221">
    <property type="entry name" value="TRANSCRIPTION INITIATION FACTOR TFIID SUBUNIT 6"/>
    <property type="match status" value="1"/>
</dbReference>
<accession>A4S686</accession>
<protein>
    <recommendedName>
        <fullName evidence="7">TATA box binding protein associated factor (TAF) histone-like fold domain-containing protein</fullName>
    </recommendedName>
</protein>
<dbReference type="GO" id="GO:0016251">
    <property type="term" value="F:RNA polymerase II general transcription initiation factor activity"/>
    <property type="evidence" value="ECO:0007669"/>
    <property type="project" value="InterPro"/>
</dbReference>
<dbReference type="GO" id="GO:0046695">
    <property type="term" value="C:SLIK (SAGA-like) complex"/>
    <property type="evidence" value="ECO:0007669"/>
    <property type="project" value="InterPro"/>
</dbReference>
<feature type="region of interest" description="Disordered" evidence="6">
    <location>
        <begin position="153"/>
        <end position="178"/>
    </location>
</feature>
<dbReference type="InterPro" id="IPR009072">
    <property type="entry name" value="Histone-fold"/>
</dbReference>
<dbReference type="Pfam" id="PF02969">
    <property type="entry name" value="TAF"/>
    <property type="match status" value="1"/>
</dbReference>
<dbReference type="InterPro" id="IPR004823">
    <property type="entry name" value="TAF_TATA-bd_Histone-like_dom"/>
</dbReference>
<evidence type="ECO:0000256" key="4">
    <source>
        <dbReference type="ARBA" id="ARBA00023163"/>
    </source>
</evidence>
<dbReference type="SMART" id="SM00803">
    <property type="entry name" value="TAF"/>
    <property type="match status" value="1"/>
</dbReference>
<dbReference type="Gene3D" id="1.25.40.770">
    <property type="entry name" value="TAF6, C-terminal HEAT repeat domain"/>
    <property type="match status" value="1"/>
</dbReference>
<dbReference type="InterPro" id="IPR016024">
    <property type="entry name" value="ARM-type_fold"/>
</dbReference>
<dbReference type="STRING" id="436017.A4S686"/>
<dbReference type="Gramene" id="ABO99341">
    <property type="protein sequence ID" value="ABO99341"/>
    <property type="gene ID" value="OSTLU_41510"/>
</dbReference>
<keyword evidence="3" id="KW-0805">Transcription regulation</keyword>
<dbReference type="PANTHER" id="PTHR10221:SF9">
    <property type="entry name" value="TRANSCRIPTION INITIATION FACTOR TFIID SUBUNIT 6"/>
    <property type="match status" value="1"/>
</dbReference>
<evidence type="ECO:0000256" key="1">
    <source>
        <dbReference type="ARBA" id="ARBA00004123"/>
    </source>
</evidence>
<reference evidence="8 9" key="1">
    <citation type="journal article" date="2007" name="Proc. Natl. Acad. Sci. U.S.A.">
        <title>The tiny eukaryote Ostreococcus provides genomic insights into the paradox of plankton speciation.</title>
        <authorList>
            <person name="Palenik B."/>
            <person name="Grimwood J."/>
            <person name="Aerts A."/>
            <person name="Rouze P."/>
            <person name="Salamov A."/>
            <person name="Putnam N."/>
            <person name="Dupont C."/>
            <person name="Jorgensen R."/>
            <person name="Derelle E."/>
            <person name="Rombauts S."/>
            <person name="Zhou K."/>
            <person name="Otillar R."/>
            <person name="Merchant S.S."/>
            <person name="Podell S."/>
            <person name="Gaasterland T."/>
            <person name="Napoli C."/>
            <person name="Gendler K."/>
            <person name="Manuell A."/>
            <person name="Tai V."/>
            <person name="Vallon O."/>
            <person name="Piganeau G."/>
            <person name="Jancek S."/>
            <person name="Heijde M."/>
            <person name="Jabbari K."/>
            <person name="Bowler C."/>
            <person name="Lohr M."/>
            <person name="Robbens S."/>
            <person name="Werner G."/>
            <person name="Dubchak I."/>
            <person name="Pazour G.J."/>
            <person name="Ren Q."/>
            <person name="Paulsen I."/>
            <person name="Delwiche C."/>
            <person name="Schmutz J."/>
            <person name="Rokhsar D."/>
            <person name="Van de Peer Y."/>
            <person name="Moreau H."/>
            <person name="Grigoriev I.V."/>
        </authorList>
    </citation>
    <scope>NUCLEOTIDE SEQUENCE [LARGE SCALE GENOMIC DNA]</scope>
    <source>
        <strain evidence="8 9">CCE9901</strain>
    </source>
</reference>
<dbReference type="Gene3D" id="1.10.20.10">
    <property type="entry name" value="Histone, subunit A"/>
    <property type="match status" value="1"/>
</dbReference>
<organism evidence="8 9">
    <name type="scientific">Ostreococcus lucimarinus (strain CCE9901)</name>
    <dbReference type="NCBI Taxonomy" id="436017"/>
    <lineage>
        <taxon>Eukaryota</taxon>
        <taxon>Viridiplantae</taxon>
        <taxon>Chlorophyta</taxon>
        <taxon>Mamiellophyceae</taxon>
        <taxon>Mamiellales</taxon>
        <taxon>Bathycoccaceae</taxon>
        <taxon>Ostreococcus</taxon>
    </lineage>
</organism>
<dbReference type="Proteomes" id="UP000001568">
    <property type="component" value="Chromosome 13"/>
</dbReference>
<feature type="non-terminal residue" evidence="8">
    <location>
        <position position="383"/>
    </location>
</feature>
<evidence type="ECO:0000313" key="9">
    <source>
        <dbReference type="Proteomes" id="UP000001568"/>
    </source>
</evidence>
<dbReference type="GeneID" id="5005078"/>
<dbReference type="OMA" id="HWALRDS"/>
<dbReference type="HOGENOM" id="CLU_021711_0_0_1"/>
<keyword evidence="9" id="KW-1185">Reference proteome</keyword>
<gene>
    <name evidence="8" type="ORF">OSTLU_41510</name>
</gene>
<dbReference type="CDD" id="cd22931">
    <property type="entry name" value="HFD_TAF6"/>
    <property type="match status" value="1"/>
</dbReference>
<dbReference type="KEGG" id="olu:OSTLU_41510"/>
<dbReference type="InterPro" id="IPR011442">
    <property type="entry name" value="TAF6_C"/>
</dbReference>
<dbReference type="SUPFAM" id="SSF48371">
    <property type="entry name" value="ARM repeat"/>
    <property type="match status" value="1"/>
</dbReference>
<dbReference type="SUPFAM" id="SSF47113">
    <property type="entry name" value="Histone-fold"/>
    <property type="match status" value="1"/>
</dbReference>
<dbReference type="GO" id="GO:0051123">
    <property type="term" value="P:RNA polymerase II preinitiation complex assembly"/>
    <property type="evidence" value="ECO:0007669"/>
    <property type="project" value="TreeGrafter"/>
</dbReference>
<dbReference type="AlphaFoldDB" id="A4S686"/>
<dbReference type="EMBL" id="CP000593">
    <property type="protein sequence ID" value="ABO99341.1"/>
    <property type="molecule type" value="Genomic_DNA"/>
</dbReference>
<dbReference type="RefSeq" id="XP_001421048.1">
    <property type="nucleotide sequence ID" value="XM_001421011.1"/>
</dbReference>
<keyword evidence="4" id="KW-0804">Transcription</keyword>